<dbReference type="AlphaFoldDB" id="W1I9Z0"/>
<dbReference type="GO" id="GO:0001735">
    <property type="term" value="F:prenylcysteine oxidase activity"/>
    <property type="evidence" value="ECO:0007669"/>
    <property type="project" value="InterPro"/>
</dbReference>
<evidence type="ECO:0000313" key="10">
    <source>
        <dbReference type="Proteomes" id="UP000018144"/>
    </source>
</evidence>
<accession>W1I9Z0</accession>
<evidence type="ECO:0000256" key="1">
    <source>
        <dbReference type="ARBA" id="ARBA00001974"/>
    </source>
</evidence>
<dbReference type="eggNOG" id="ENOG502QSHJ">
    <property type="taxonomic scope" value="Eukaryota"/>
</dbReference>
<proteinExistence type="inferred from homology"/>
<keyword evidence="10" id="KW-1185">Reference proteome</keyword>
<name>W1I9Z0_PYROM</name>
<evidence type="ECO:0000256" key="2">
    <source>
        <dbReference type="ARBA" id="ARBA00009967"/>
    </source>
</evidence>
<dbReference type="InterPro" id="IPR010795">
    <property type="entry name" value="Prenylcys_lyase"/>
</dbReference>
<dbReference type="InterPro" id="IPR036188">
    <property type="entry name" value="FAD/NAD-bd_sf"/>
</dbReference>
<keyword evidence="7" id="KW-0325">Glycoprotein</keyword>
<dbReference type="Gene3D" id="3.50.50.60">
    <property type="entry name" value="FAD/NAD(P)-binding domain"/>
    <property type="match status" value="1"/>
</dbReference>
<evidence type="ECO:0000256" key="4">
    <source>
        <dbReference type="ARBA" id="ARBA00022729"/>
    </source>
</evidence>
<evidence type="ECO:0000256" key="7">
    <source>
        <dbReference type="ARBA" id="ARBA00023180"/>
    </source>
</evidence>
<keyword evidence="3" id="KW-0285">Flavoprotein</keyword>
<feature type="domain" description="Prenylcysteine lyase" evidence="8">
    <location>
        <begin position="12"/>
        <end position="329"/>
    </location>
</feature>
<evidence type="ECO:0000256" key="6">
    <source>
        <dbReference type="ARBA" id="ARBA00023002"/>
    </source>
</evidence>
<keyword evidence="6" id="KW-0560">Oxidoreductase</keyword>
<dbReference type="PANTHER" id="PTHR15944">
    <property type="entry name" value="FARNESYLCYSTEINE LYASE"/>
    <property type="match status" value="1"/>
</dbReference>
<gene>
    <name evidence="9" type="ORF">PCON_14371</name>
</gene>
<evidence type="ECO:0000256" key="5">
    <source>
        <dbReference type="ARBA" id="ARBA00022827"/>
    </source>
</evidence>
<sequence>MIDFRERRKGIRVPFKNLGEALQKTALQGHTEQSAENWLEERGIGEGYRREVLNAWVRARYSQNLGTITAFGALLAADHAHSVGVDVAALWAAMAEKSGATLRLGAEVQGIERGSWGGWYVNSTSSPLLEMYDTVVIATPWGLSPLTQSLEQQLQPEDIPRNVSYVDQHITLFVSTAKISNDEFGGVDTVPGLILTTPCSWEYRNISGYTGRDGLGQPPFWVLSRIGESYGDMGKREYVYKVLSADKISDDLIQRWLGRGKDFVVVWRGYEKAAHSLLLPNQESAFSKIQLDQGLWYTGSIEEAATGIDMGAVMGENVAALIVDQWGKEGKYLSEDRRRPIDEE</sequence>
<dbReference type="EMBL" id="HF935198">
    <property type="protein sequence ID" value="CDL72440.1"/>
    <property type="molecule type" value="Genomic_DNA"/>
</dbReference>
<dbReference type="Proteomes" id="UP000018144">
    <property type="component" value="Unassembled WGS sequence"/>
</dbReference>
<dbReference type="Gene3D" id="3.30.9.10">
    <property type="entry name" value="D-Amino Acid Oxidase, subunit A, domain 2"/>
    <property type="match status" value="1"/>
</dbReference>
<dbReference type="SUPFAM" id="SSF51905">
    <property type="entry name" value="FAD/NAD(P)-binding domain"/>
    <property type="match status" value="1"/>
</dbReference>
<organism evidence="9 10">
    <name type="scientific">Pyronema omphalodes (strain CBS 100304)</name>
    <name type="common">Pyronema confluens</name>
    <dbReference type="NCBI Taxonomy" id="1076935"/>
    <lineage>
        <taxon>Eukaryota</taxon>
        <taxon>Fungi</taxon>
        <taxon>Dikarya</taxon>
        <taxon>Ascomycota</taxon>
        <taxon>Pezizomycotina</taxon>
        <taxon>Pezizomycetes</taxon>
        <taxon>Pezizales</taxon>
        <taxon>Pyronemataceae</taxon>
        <taxon>Pyronema</taxon>
    </lineage>
</organism>
<keyword evidence="4" id="KW-0732">Signal</keyword>
<dbReference type="InterPro" id="IPR017046">
    <property type="entry name" value="Prenylcysteine_Oxase1"/>
</dbReference>
<dbReference type="GO" id="GO:0030327">
    <property type="term" value="P:prenylated protein catabolic process"/>
    <property type="evidence" value="ECO:0007669"/>
    <property type="project" value="TreeGrafter"/>
</dbReference>
<dbReference type="PANTHER" id="PTHR15944:SF0">
    <property type="entry name" value="PRENYLCYSTEINE LYASE DOMAIN-CONTAINING PROTEIN"/>
    <property type="match status" value="1"/>
</dbReference>
<dbReference type="Pfam" id="PF07156">
    <property type="entry name" value="Prenylcys_lyase"/>
    <property type="match status" value="1"/>
</dbReference>
<dbReference type="OMA" id="FTHITAV"/>
<evidence type="ECO:0000259" key="8">
    <source>
        <dbReference type="Pfam" id="PF07156"/>
    </source>
</evidence>
<comment type="similarity">
    <text evidence="2">Belongs to the prenylcysteine oxidase family.</text>
</comment>
<keyword evidence="5" id="KW-0274">FAD</keyword>
<reference evidence="9 10" key="1">
    <citation type="journal article" date="2013" name="PLoS Genet.">
        <title>The genome and development-dependent transcriptomes of Pyronema confluens: a window into fungal evolution.</title>
        <authorList>
            <person name="Traeger S."/>
            <person name="Altegoer F."/>
            <person name="Freitag M."/>
            <person name="Gabaldon T."/>
            <person name="Kempken F."/>
            <person name="Kumar A."/>
            <person name="Marcet-Houben M."/>
            <person name="Poggeler S."/>
            <person name="Stajich J.E."/>
            <person name="Nowrousian M."/>
        </authorList>
    </citation>
    <scope>NUCLEOTIDE SEQUENCE [LARGE SCALE GENOMIC DNA]</scope>
    <source>
        <strain evidence="10">CBS 100304</strain>
        <tissue evidence="9">Vegetative mycelium</tissue>
    </source>
</reference>
<comment type="cofactor">
    <cofactor evidence="1">
        <name>FAD</name>
        <dbReference type="ChEBI" id="CHEBI:57692"/>
    </cofactor>
</comment>
<protein>
    <recommendedName>
        <fullName evidence="8">Prenylcysteine lyase domain-containing protein</fullName>
    </recommendedName>
</protein>
<dbReference type="GO" id="GO:0030328">
    <property type="term" value="P:prenylcysteine catabolic process"/>
    <property type="evidence" value="ECO:0007669"/>
    <property type="project" value="InterPro"/>
</dbReference>
<evidence type="ECO:0000313" key="9">
    <source>
        <dbReference type="EMBL" id="CDL72440.1"/>
    </source>
</evidence>
<evidence type="ECO:0000256" key="3">
    <source>
        <dbReference type="ARBA" id="ARBA00022630"/>
    </source>
</evidence>